<dbReference type="PANTHER" id="PTHR47074">
    <property type="entry name" value="BNAC02G40300D PROTEIN"/>
    <property type="match status" value="1"/>
</dbReference>
<organism evidence="2">
    <name type="scientific">Sesamum radiatum</name>
    <name type="common">Black benniseed</name>
    <dbReference type="NCBI Taxonomy" id="300843"/>
    <lineage>
        <taxon>Eukaryota</taxon>
        <taxon>Viridiplantae</taxon>
        <taxon>Streptophyta</taxon>
        <taxon>Embryophyta</taxon>
        <taxon>Tracheophyta</taxon>
        <taxon>Spermatophyta</taxon>
        <taxon>Magnoliopsida</taxon>
        <taxon>eudicotyledons</taxon>
        <taxon>Gunneridae</taxon>
        <taxon>Pentapetalae</taxon>
        <taxon>asterids</taxon>
        <taxon>lamiids</taxon>
        <taxon>Lamiales</taxon>
        <taxon>Pedaliaceae</taxon>
        <taxon>Sesamum</taxon>
    </lineage>
</organism>
<evidence type="ECO:0000313" key="2">
    <source>
        <dbReference type="EMBL" id="KAL0404183.1"/>
    </source>
</evidence>
<dbReference type="GO" id="GO:0003676">
    <property type="term" value="F:nucleic acid binding"/>
    <property type="evidence" value="ECO:0007669"/>
    <property type="project" value="InterPro"/>
</dbReference>
<dbReference type="GO" id="GO:0004523">
    <property type="term" value="F:RNA-DNA hybrid ribonuclease activity"/>
    <property type="evidence" value="ECO:0007669"/>
    <property type="project" value="InterPro"/>
</dbReference>
<accession>A0AAW2TI26</accession>
<dbReference type="InterPro" id="IPR012337">
    <property type="entry name" value="RNaseH-like_sf"/>
</dbReference>
<dbReference type="EMBL" id="JACGWJ010000008">
    <property type="protein sequence ID" value="KAL0404183.1"/>
    <property type="molecule type" value="Genomic_DNA"/>
</dbReference>
<evidence type="ECO:0000259" key="1">
    <source>
        <dbReference type="Pfam" id="PF13456"/>
    </source>
</evidence>
<dbReference type="CDD" id="cd06222">
    <property type="entry name" value="RNase_H_like"/>
    <property type="match status" value="1"/>
</dbReference>
<name>A0AAW2TI26_SESRA</name>
<feature type="domain" description="RNase H type-1" evidence="1">
    <location>
        <begin position="189"/>
        <end position="310"/>
    </location>
</feature>
<dbReference type="SUPFAM" id="SSF53098">
    <property type="entry name" value="Ribonuclease H-like"/>
    <property type="match status" value="1"/>
</dbReference>
<gene>
    <name evidence="2" type="ORF">Sradi_2059100</name>
</gene>
<dbReference type="Gene3D" id="3.30.420.10">
    <property type="entry name" value="Ribonuclease H-like superfamily/Ribonuclease H"/>
    <property type="match status" value="1"/>
</dbReference>
<dbReference type="InterPro" id="IPR036397">
    <property type="entry name" value="RNaseH_sf"/>
</dbReference>
<dbReference type="InterPro" id="IPR044730">
    <property type="entry name" value="RNase_H-like_dom_plant"/>
</dbReference>
<dbReference type="PANTHER" id="PTHR47074:SF11">
    <property type="entry name" value="REVERSE TRANSCRIPTASE-LIKE PROTEIN"/>
    <property type="match status" value="1"/>
</dbReference>
<dbReference type="Pfam" id="PF13456">
    <property type="entry name" value="RVT_3"/>
    <property type="match status" value="1"/>
</dbReference>
<dbReference type="InterPro" id="IPR002156">
    <property type="entry name" value="RNaseH_domain"/>
</dbReference>
<protein>
    <submittedName>
        <fullName evidence="2">Mitochondrial protein</fullName>
    </submittedName>
</protein>
<reference evidence="2" key="1">
    <citation type="submission" date="2020-06" db="EMBL/GenBank/DDBJ databases">
        <authorList>
            <person name="Li T."/>
            <person name="Hu X."/>
            <person name="Zhang T."/>
            <person name="Song X."/>
            <person name="Zhang H."/>
            <person name="Dai N."/>
            <person name="Sheng W."/>
            <person name="Hou X."/>
            <person name="Wei L."/>
        </authorList>
    </citation>
    <scope>NUCLEOTIDE SEQUENCE</scope>
    <source>
        <strain evidence="2">G02</strain>
        <tissue evidence="2">Leaf</tissue>
    </source>
</reference>
<reference evidence="2" key="2">
    <citation type="journal article" date="2024" name="Plant">
        <title>Genomic evolution and insights into agronomic trait innovations of Sesamum species.</title>
        <authorList>
            <person name="Miao H."/>
            <person name="Wang L."/>
            <person name="Qu L."/>
            <person name="Liu H."/>
            <person name="Sun Y."/>
            <person name="Le M."/>
            <person name="Wang Q."/>
            <person name="Wei S."/>
            <person name="Zheng Y."/>
            <person name="Lin W."/>
            <person name="Duan Y."/>
            <person name="Cao H."/>
            <person name="Xiong S."/>
            <person name="Wang X."/>
            <person name="Wei L."/>
            <person name="Li C."/>
            <person name="Ma Q."/>
            <person name="Ju M."/>
            <person name="Zhao R."/>
            <person name="Li G."/>
            <person name="Mu C."/>
            <person name="Tian Q."/>
            <person name="Mei H."/>
            <person name="Zhang T."/>
            <person name="Gao T."/>
            <person name="Zhang H."/>
        </authorList>
    </citation>
    <scope>NUCLEOTIDE SEQUENCE</scope>
    <source>
        <strain evidence="2">G02</strain>
    </source>
</reference>
<sequence length="335" mass="37447">MLAKQFWRLLTQPESLVGQLLCSRYFPGLSILDAELGHRPSFTWRSIISSKDIILEGYRWRIGNGLKAKIWIDPWIPRAQCFKPRKSIGPLPPPTMVFGMLRYPIKFVFFVGGCVPICFLLARTLHEDSLIWMNRRWEENDMISPEQTILLARNYLAAFSVSLEPHHSLNSLPVSTTWTAPTPGSIKINSDAAIFQSDGDFGVGVIARNSNGHCLTWSSASLHRRVLPEVAEAWAARIAIQFAHRFGWTDIVIETDCASLHSQLISSTTFSSHIGPIVFYILSLATGFNSCRFSLICRTGNSVAHSLARYVVSWDEGTTLLPSPTCTLALVDLPD</sequence>
<proteinExistence type="predicted"/>
<dbReference type="AlphaFoldDB" id="A0AAW2TI26"/>
<comment type="caution">
    <text evidence="2">The sequence shown here is derived from an EMBL/GenBank/DDBJ whole genome shotgun (WGS) entry which is preliminary data.</text>
</comment>
<dbReference type="InterPro" id="IPR052929">
    <property type="entry name" value="RNase_H-like_EbsB-rel"/>
</dbReference>